<dbReference type="PANTHER" id="PTHR32322:SF18">
    <property type="entry name" value="S-ADENOSYLMETHIONINE_S-ADENOSYLHOMOCYSTEINE TRANSPORTER"/>
    <property type="match status" value="1"/>
</dbReference>
<dbReference type="STRING" id="1817832.A3J48_00355"/>
<dbReference type="Pfam" id="PF00892">
    <property type="entry name" value="EamA"/>
    <property type="match status" value="2"/>
</dbReference>
<feature type="transmembrane region" description="Helical" evidence="6">
    <location>
        <begin position="251"/>
        <end position="269"/>
    </location>
</feature>
<comment type="subcellular location">
    <subcellularLocation>
        <location evidence="1">Cell membrane</location>
        <topology evidence="1">Multi-pass membrane protein</topology>
    </subcellularLocation>
</comment>
<feature type="transmembrane region" description="Helical" evidence="6">
    <location>
        <begin position="190"/>
        <end position="208"/>
    </location>
</feature>
<evidence type="ECO:0000259" key="7">
    <source>
        <dbReference type="Pfam" id="PF00892"/>
    </source>
</evidence>
<dbReference type="AlphaFoldDB" id="A0A1F5P4U4"/>
<keyword evidence="2" id="KW-1003">Cell membrane</keyword>
<evidence type="ECO:0000313" key="9">
    <source>
        <dbReference type="Proteomes" id="UP000176786"/>
    </source>
</evidence>
<dbReference type="InterPro" id="IPR037185">
    <property type="entry name" value="EmrE-like"/>
</dbReference>
<evidence type="ECO:0000256" key="2">
    <source>
        <dbReference type="ARBA" id="ARBA00022475"/>
    </source>
</evidence>
<dbReference type="Proteomes" id="UP000176786">
    <property type="component" value="Unassembled WGS sequence"/>
</dbReference>
<feature type="transmembrane region" description="Helical" evidence="6">
    <location>
        <begin position="275"/>
        <end position="292"/>
    </location>
</feature>
<proteinExistence type="predicted"/>
<keyword evidence="5 6" id="KW-0472">Membrane</keyword>
<feature type="transmembrane region" description="Helical" evidence="6">
    <location>
        <begin position="125"/>
        <end position="144"/>
    </location>
</feature>
<feature type="transmembrane region" description="Helical" evidence="6">
    <location>
        <begin position="220"/>
        <end position="239"/>
    </location>
</feature>
<protein>
    <recommendedName>
        <fullName evidence="7">EamA domain-containing protein</fullName>
    </recommendedName>
</protein>
<feature type="transmembrane region" description="Helical" evidence="6">
    <location>
        <begin position="92"/>
        <end position="113"/>
    </location>
</feature>
<dbReference type="PANTHER" id="PTHR32322">
    <property type="entry name" value="INNER MEMBRANE TRANSPORTER"/>
    <property type="match status" value="1"/>
</dbReference>
<evidence type="ECO:0000256" key="1">
    <source>
        <dbReference type="ARBA" id="ARBA00004651"/>
    </source>
</evidence>
<dbReference type="InterPro" id="IPR050638">
    <property type="entry name" value="AA-Vitamin_Transporters"/>
</dbReference>
<feature type="transmembrane region" description="Helical" evidence="6">
    <location>
        <begin position="156"/>
        <end position="178"/>
    </location>
</feature>
<dbReference type="EMBL" id="MFES01000030">
    <property type="protein sequence ID" value="OGE84928.1"/>
    <property type="molecule type" value="Genomic_DNA"/>
</dbReference>
<dbReference type="SUPFAM" id="SSF103481">
    <property type="entry name" value="Multidrug resistance efflux transporter EmrE"/>
    <property type="match status" value="2"/>
</dbReference>
<keyword evidence="4 6" id="KW-1133">Transmembrane helix</keyword>
<reference evidence="8 9" key="1">
    <citation type="journal article" date="2016" name="Nat. Commun.">
        <title>Thousands of microbial genomes shed light on interconnected biogeochemical processes in an aquifer system.</title>
        <authorList>
            <person name="Anantharaman K."/>
            <person name="Brown C.T."/>
            <person name="Hug L.A."/>
            <person name="Sharon I."/>
            <person name="Castelle C.J."/>
            <person name="Probst A.J."/>
            <person name="Thomas B.C."/>
            <person name="Singh A."/>
            <person name="Wilkins M.J."/>
            <person name="Karaoz U."/>
            <person name="Brodie E.L."/>
            <person name="Williams K.H."/>
            <person name="Hubbard S.S."/>
            <person name="Banfield J.F."/>
        </authorList>
    </citation>
    <scope>NUCLEOTIDE SEQUENCE [LARGE SCALE GENOMIC DNA]</scope>
</reference>
<feature type="domain" description="EamA" evidence="7">
    <location>
        <begin position="6"/>
        <end position="140"/>
    </location>
</feature>
<evidence type="ECO:0000256" key="4">
    <source>
        <dbReference type="ARBA" id="ARBA00022989"/>
    </source>
</evidence>
<feature type="transmembrane region" description="Helical" evidence="6">
    <location>
        <begin position="68"/>
        <end position="86"/>
    </location>
</feature>
<name>A0A1F5P4U4_9BACT</name>
<organism evidence="8 9">
    <name type="scientific">Candidatus Doudnabacteria bacterium RIFCSPHIGHO2_02_FULL_46_11</name>
    <dbReference type="NCBI Taxonomy" id="1817832"/>
    <lineage>
        <taxon>Bacteria</taxon>
        <taxon>Candidatus Doudnaibacteriota</taxon>
    </lineage>
</organism>
<evidence type="ECO:0000256" key="3">
    <source>
        <dbReference type="ARBA" id="ARBA00022692"/>
    </source>
</evidence>
<comment type="caution">
    <text evidence="8">The sequence shown here is derived from an EMBL/GenBank/DDBJ whole genome shotgun (WGS) entry which is preliminary data.</text>
</comment>
<dbReference type="GO" id="GO:0005886">
    <property type="term" value="C:plasma membrane"/>
    <property type="evidence" value="ECO:0007669"/>
    <property type="project" value="UniProtKB-SubCell"/>
</dbReference>
<evidence type="ECO:0000313" key="8">
    <source>
        <dbReference type="EMBL" id="OGE84928.1"/>
    </source>
</evidence>
<keyword evidence="3 6" id="KW-0812">Transmembrane</keyword>
<evidence type="ECO:0000256" key="6">
    <source>
        <dbReference type="SAM" id="Phobius"/>
    </source>
</evidence>
<gene>
    <name evidence="8" type="ORF">A3J48_00355</name>
</gene>
<dbReference type="InterPro" id="IPR000620">
    <property type="entry name" value="EamA_dom"/>
</dbReference>
<feature type="domain" description="EamA" evidence="7">
    <location>
        <begin position="156"/>
        <end position="289"/>
    </location>
</feature>
<feature type="transmembrane region" description="Helical" evidence="6">
    <location>
        <begin position="35"/>
        <end position="56"/>
    </location>
</feature>
<accession>A0A1F5P4U4</accession>
<sequence length="310" mass="34323">MNKYFIGPWLVVIAALLWAVDAPFRKFLTEDLSSATIVFMEHILIAVLVLVFLGKYLKEMKNLAWREWLAVIFIGLGGSALATVFFTQSFHYVSPTVAILLQKLQPIFAILLAALVLKENFSKKFWLWAVVALFGAYLVSFPDLRVSGLNFTGGSLGVLFAVLAAFFWGGSTVFGRYVLKKVSFQAMTAVRFLTALFFLFWIALFNGGLGQVTTASGKDWLFVFIIAVLAGFVSLFIYYKGLQSTKASIATLGELVFVPSAVIVNWIFLDATLEWGQIAGGLILLLAMIKLSRINAFYDSRELENSSAVV</sequence>
<evidence type="ECO:0000256" key="5">
    <source>
        <dbReference type="ARBA" id="ARBA00023136"/>
    </source>
</evidence>